<evidence type="ECO:0000313" key="5">
    <source>
        <dbReference type="Proteomes" id="UP000032067"/>
    </source>
</evidence>
<sequence length="337" mass="35642">MGKMVRFHAFGGAEVLKIEEAPTPAPGAGEVRIAVQAIGLNRADALWRERLYIEDATLPAGLGNEAAGVIEAVGEGVDGLRVGDRVAVLPGASQGLYPTYGDSILFPATHVVRYPPSLSAAQAAGAYMAYLTGYFPMFEMARLQRGQTVLVTGASSGTGIAALQMARAAGIVAIAVTRTAAKREALRDAGAAHVVVTDEEDAVERVLTLTEGRGVELVYDGVGGAQVERLGDVVAHRGWYVLYGLSGGAEFKYPAVAQFRKSWRFHVYKVLEHTGAPTMGLPRDEGALGRALAFIDAGLAGGTLRVRIDREFAFGDVVQAHRYLERAGHVGKVVLTV</sequence>
<dbReference type="PANTHER" id="PTHR48106">
    <property type="entry name" value="QUINONE OXIDOREDUCTASE PIG3-RELATED"/>
    <property type="match status" value="1"/>
</dbReference>
<dbReference type="OrthoDB" id="9788224at2"/>
<dbReference type="CDD" id="cd08268">
    <property type="entry name" value="MDR2"/>
    <property type="match status" value="1"/>
</dbReference>
<proteinExistence type="predicted"/>
<dbReference type="GO" id="GO:0016651">
    <property type="term" value="F:oxidoreductase activity, acting on NAD(P)H"/>
    <property type="evidence" value="ECO:0007669"/>
    <property type="project" value="TreeGrafter"/>
</dbReference>
<evidence type="ECO:0000256" key="1">
    <source>
        <dbReference type="ARBA" id="ARBA00022857"/>
    </source>
</evidence>
<dbReference type="SUPFAM" id="SSF51735">
    <property type="entry name" value="NAD(P)-binding Rossmann-fold domains"/>
    <property type="match status" value="1"/>
</dbReference>
<dbReference type="InterPro" id="IPR036291">
    <property type="entry name" value="NAD(P)-bd_dom_sf"/>
</dbReference>
<feature type="domain" description="Enoyl reductase (ER)" evidence="3">
    <location>
        <begin position="11"/>
        <end position="335"/>
    </location>
</feature>
<dbReference type="Proteomes" id="UP000032067">
    <property type="component" value="Unassembled WGS sequence"/>
</dbReference>
<keyword evidence="2" id="KW-0560">Oxidoreductase</keyword>
<dbReference type="InterPro" id="IPR020843">
    <property type="entry name" value="ER"/>
</dbReference>
<protein>
    <submittedName>
        <fullName evidence="4">Alcohol dehydrogenase</fullName>
    </submittedName>
</protein>
<dbReference type="InterPro" id="IPR011032">
    <property type="entry name" value="GroES-like_sf"/>
</dbReference>
<dbReference type="PANTHER" id="PTHR48106:SF5">
    <property type="entry name" value="ZINC-CONTAINING ALCOHOL DEHYDROGENASE"/>
    <property type="match status" value="1"/>
</dbReference>
<dbReference type="SMART" id="SM00829">
    <property type="entry name" value="PKS_ER"/>
    <property type="match status" value="1"/>
</dbReference>
<evidence type="ECO:0000256" key="2">
    <source>
        <dbReference type="ARBA" id="ARBA00023002"/>
    </source>
</evidence>
<name>A0A0D0MF71_VARPD</name>
<organism evidence="4 5">
    <name type="scientific">Variovorax paradoxus</name>
    <dbReference type="NCBI Taxonomy" id="34073"/>
    <lineage>
        <taxon>Bacteria</taxon>
        <taxon>Pseudomonadati</taxon>
        <taxon>Pseudomonadota</taxon>
        <taxon>Betaproteobacteria</taxon>
        <taxon>Burkholderiales</taxon>
        <taxon>Comamonadaceae</taxon>
        <taxon>Variovorax</taxon>
    </lineage>
</organism>
<dbReference type="SUPFAM" id="SSF50129">
    <property type="entry name" value="GroES-like"/>
    <property type="match status" value="1"/>
</dbReference>
<evidence type="ECO:0000259" key="3">
    <source>
        <dbReference type="SMART" id="SM00829"/>
    </source>
</evidence>
<keyword evidence="1" id="KW-0521">NADP</keyword>
<dbReference type="InterPro" id="IPR013154">
    <property type="entry name" value="ADH-like_N"/>
</dbReference>
<accession>A0A0D0MF71</accession>
<dbReference type="EMBL" id="JXQQ01000038">
    <property type="protein sequence ID" value="KIQ30931.1"/>
    <property type="molecule type" value="Genomic_DNA"/>
</dbReference>
<dbReference type="Pfam" id="PF00107">
    <property type="entry name" value="ADH_zinc_N"/>
    <property type="match status" value="1"/>
</dbReference>
<dbReference type="GO" id="GO:0070402">
    <property type="term" value="F:NADPH binding"/>
    <property type="evidence" value="ECO:0007669"/>
    <property type="project" value="TreeGrafter"/>
</dbReference>
<dbReference type="RefSeq" id="WP_042579979.1">
    <property type="nucleotide sequence ID" value="NZ_JXQQ01000038.1"/>
</dbReference>
<dbReference type="InterPro" id="IPR013149">
    <property type="entry name" value="ADH-like_C"/>
</dbReference>
<reference evidence="4 5" key="1">
    <citation type="submission" date="2014-12" db="EMBL/GenBank/DDBJ databases">
        <title>16Stimator: statistical estimation of ribosomal gene copy numbers from draft genome assemblies.</title>
        <authorList>
            <person name="Perisin M.A."/>
            <person name="Vetter M."/>
            <person name="Gilbert J.A."/>
            <person name="Bergelson J."/>
        </authorList>
    </citation>
    <scope>NUCLEOTIDE SEQUENCE [LARGE SCALE GENOMIC DNA]</scope>
    <source>
        <strain evidence="4 5">MEDvA23</strain>
    </source>
</reference>
<dbReference type="Pfam" id="PF08240">
    <property type="entry name" value="ADH_N"/>
    <property type="match status" value="1"/>
</dbReference>
<comment type="caution">
    <text evidence="4">The sequence shown here is derived from an EMBL/GenBank/DDBJ whole genome shotgun (WGS) entry which is preliminary data.</text>
</comment>
<dbReference type="Gene3D" id="3.90.180.10">
    <property type="entry name" value="Medium-chain alcohol dehydrogenases, catalytic domain"/>
    <property type="match status" value="1"/>
</dbReference>
<dbReference type="AlphaFoldDB" id="A0A0D0MF71"/>
<gene>
    <name evidence="4" type="ORF">RT97_17030</name>
</gene>
<dbReference type="Gene3D" id="3.40.50.720">
    <property type="entry name" value="NAD(P)-binding Rossmann-like Domain"/>
    <property type="match status" value="1"/>
</dbReference>
<evidence type="ECO:0000313" key="4">
    <source>
        <dbReference type="EMBL" id="KIQ30931.1"/>
    </source>
</evidence>